<proteinExistence type="predicted"/>
<comment type="caution">
    <text evidence="1">The sequence shown here is derived from an EMBL/GenBank/DDBJ whole genome shotgun (WGS) entry which is preliminary data.</text>
</comment>
<sequence>MRSVFYLCRSPHDPELFLFANELPENYYSPGLFVVEAINRRGMLGPNFKFLARQDRQTMSLELRRSENGRAYMVDAGHNGTFYFKAIALDRKSRYSGQRGDSFNGMSLYRLEPANMRQLERICADRDFYFIGSAGIDPNND</sequence>
<organism evidence="1 2">
    <name type="scientific">Aromatoleum buckelii</name>
    <dbReference type="NCBI Taxonomy" id="200254"/>
    <lineage>
        <taxon>Bacteria</taxon>
        <taxon>Pseudomonadati</taxon>
        <taxon>Pseudomonadota</taxon>
        <taxon>Betaproteobacteria</taxon>
        <taxon>Rhodocyclales</taxon>
        <taxon>Rhodocyclaceae</taxon>
        <taxon>Aromatoleum</taxon>
    </lineage>
</organism>
<keyword evidence="2" id="KW-1185">Reference proteome</keyword>
<dbReference type="EMBL" id="WTVH01000057">
    <property type="protein sequence ID" value="NMF95267.1"/>
    <property type="molecule type" value="Genomic_DNA"/>
</dbReference>
<evidence type="ECO:0000313" key="2">
    <source>
        <dbReference type="Proteomes" id="UP000601990"/>
    </source>
</evidence>
<protein>
    <submittedName>
        <fullName evidence="1">Uncharacterized protein</fullName>
    </submittedName>
</protein>
<reference evidence="1" key="1">
    <citation type="submission" date="2019-12" db="EMBL/GenBank/DDBJ databases">
        <title>Comparative genomics gives insights into the taxonomy of the Azoarcus-Aromatoleum group and reveals separate origins of nif in the plant-associated Azoarcus and non-plant-associated Aromatoleum sub-groups.</title>
        <authorList>
            <person name="Lafos M."/>
            <person name="Maluk M."/>
            <person name="Batista M."/>
            <person name="Junghare M."/>
            <person name="Carmona M."/>
            <person name="Faoro H."/>
            <person name="Cruz L.M."/>
            <person name="Battistoni F."/>
            <person name="De Souza E."/>
            <person name="Pedrosa F."/>
            <person name="Chen W.-M."/>
            <person name="Poole P.S."/>
            <person name="Dixon R.A."/>
            <person name="James E.K."/>
        </authorList>
    </citation>
    <scope>NUCLEOTIDE SEQUENCE</scope>
    <source>
        <strain evidence="1">U120</strain>
    </source>
</reference>
<name>A0ABX1N7N6_9RHOO</name>
<dbReference type="Proteomes" id="UP000601990">
    <property type="component" value="Unassembled WGS sequence"/>
</dbReference>
<gene>
    <name evidence="1" type="ORF">GO608_18320</name>
</gene>
<dbReference type="RefSeq" id="WP_169200461.1">
    <property type="nucleotide sequence ID" value="NZ_WTVH02000001.1"/>
</dbReference>
<evidence type="ECO:0000313" key="1">
    <source>
        <dbReference type="EMBL" id="NMF95267.1"/>
    </source>
</evidence>
<accession>A0ABX1N7N6</accession>